<dbReference type="InterPro" id="IPR020863">
    <property type="entry name" value="MACPF_CS"/>
</dbReference>
<feature type="chain" id="PRO_5018646163" evidence="8">
    <location>
        <begin position="37"/>
        <end position="561"/>
    </location>
</feature>
<evidence type="ECO:0000259" key="9">
    <source>
        <dbReference type="PROSITE" id="PS50004"/>
    </source>
</evidence>
<dbReference type="Gene3D" id="2.60.40.150">
    <property type="entry name" value="C2 domain"/>
    <property type="match status" value="1"/>
</dbReference>
<dbReference type="PANTHER" id="PTHR46096">
    <property type="entry name" value="PERFORIN-1"/>
    <property type="match status" value="1"/>
</dbReference>
<feature type="domain" description="MACPF" evidence="10">
    <location>
        <begin position="41"/>
        <end position="375"/>
    </location>
</feature>
<dbReference type="GO" id="GO:0051607">
    <property type="term" value="P:defense response to virus"/>
    <property type="evidence" value="ECO:0007669"/>
    <property type="project" value="TreeGrafter"/>
</dbReference>
<feature type="signal peptide" evidence="8">
    <location>
        <begin position="1"/>
        <end position="36"/>
    </location>
</feature>
<keyword evidence="5" id="KW-0204">Cytolysis</keyword>
<evidence type="ECO:0000256" key="2">
    <source>
        <dbReference type="ARBA" id="ARBA00004613"/>
    </source>
</evidence>
<dbReference type="Pfam" id="PF01823">
    <property type="entry name" value="MACPF"/>
    <property type="match status" value="1"/>
</dbReference>
<dbReference type="SMART" id="SM00457">
    <property type="entry name" value="MACPF"/>
    <property type="match status" value="1"/>
</dbReference>
<evidence type="ECO:0000256" key="6">
    <source>
        <dbReference type="ARBA" id="ARBA00023136"/>
    </source>
</evidence>
<evidence type="ECO:0000313" key="12">
    <source>
        <dbReference type="Proteomes" id="UP000261620"/>
    </source>
</evidence>
<keyword evidence="6" id="KW-0472">Membrane</keyword>
<accession>A0A3Q4B9Q8</accession>
<evidence type="ECO:0000256" key="1">
    <source>
        <dbReference type="ARBA" id="ARBA00004370"/>
    </source>
</evidence>
<reference evidence="11" key="1">
    <citation type="submission" date="2025-08" db="UniProtKB">
        <authorList>
            <consortium name="Ensembl"/>
        </authorList>
    </citation>
    <scope>IDENTIFICATION</scope>
</reference>
<dbReference type="GO" id="GO:0022829">
    <property type="term" value="F:wide pore channel activity"/>
    <property type="evidence" value="ECO:0007669"/>
    <property type="project" value="TreeGrafter"/>
</dbReference>
<dbReference type="InterPro" id="IPR020864">
    <property type="entry name" value="MACPF"/>
</dbReference>
<evidence type="ECO:0000313" key="11">
    <source>
        <dbReference type="Ensembl" id="ENSMMOP00000014940.1"/>
    </source>
</evidence>
<dbReference type="PROSITE" id="PS00279">
    <property type="entry name" value="MACPF_1"/>
    <property type="match status" value="1"/>
</dbReference>
<feature type="domain" description="C2" evidence="9">
    <location>
        <begin position="376"/>
        <end position="495"/>
    </location>
</feature>
<evidence type="ECO:0000256" key="8">
    <source>
        <dbReference type="SAM" id="SignalP"/>
    </source>
</evidence>
<dbReference type="GO" id="GO:0016020">
    <property type="term" value="C:membrane"/>
    <property type="evidence" value="ECO:0007669"/>
    <property type="project" value="UniProtKB-SubCell"/>
</dbReference>
<dbReference type="Proteomes" id="UP000261620">
    <property type="component" value="Unplaced"/>
</dbReference>
<proteinExistence type="inferred from homology"/>
<dbReference type="AlphaFoldDB" id="A0A3Q4B9Q8"/>
<dbReference type="InterPro" id="IPR035892">
    <property type="entry name" value="C2_domain_sf"/>
</dbReference>
<organism evidence="11 12">
    <name type="scientific">Mola mola</name>
    <name type="common">Ocean sunfish</name>
    <name type="synonym">Tetraodon mola</name>
    <dbReference type="NCBI Taxonomy" id="94237"/>
    <lineage>
        <taxon>Eukaryota</taxon>
        <taxon>Metazoa</taxon>
        <taxon>Chordata</taxon>
        <taxon>Craniata</taxon>
        <taxon>Vertebrata</taxon>
        <taxon>Euteleostomi</taxon>
        <taxon>Actinopterygii</taxon>
        <taxon>Neopterygii</taxon>
        <taxon>Teleostei</taxon>
        <taxon>Neoteleostei</taxon>
        <taxon>Acanthomorphata</taxon>
        <taxon>Eupercaria</taxon>
        <taxon>Tetraodontiformes</taxon>
        <taxon>Molidae</taxon>
        <taxon>Mola</taxon>
    </lineage>
</organism>
<sequence>MTIYLLSVKNLCNHSTVLSLLLQCLCVLLSQPLVLSCLIGNNSQCQSAPFVPGHNLVGEGFDVVTLQRKGAYMIDVKTYLNQNGTCTLCSNSLQGERMEKLPLSVVDWRTFRQCVTDIYTSTHTSVRYCVIKHHITEWSHSVNLCKVGLNLAKFANLDVGGTASSAYKFATERTREDRSSFSIHRVTCSYYRYRVSNSPTLSPEFKNDLARLPGVYNSSTKEQYSQLIHTYGTHYIRQVYLGGRLRRITAARTCLSSLNGLSSSEVHVTHLDRAHSMVLQNQVTSSLYSTGLHQHYTEVVGGTGWLGEFALARNDSLGFINWLKTLKDHPDIVSYSLRPMYELMPSEEQKAGMKAAIEQYIQDNGVKKSTAAPTCGRNIPNLNPNCCPKEASKGTLVVTIVRAWNLKGDLMGRTEGYAKMWYGSFYQRTNFIRSNNPTWNARYNLGKVSQFSQDRFKKSQLNFIYVWDKDLRNDDRLGGCTWYPVQGTHTVTCPTQGGRGGFQVQYSLTCDRYLTGDKPGAAQTPHPPPCLRPTRLTRASHFGVTAARRAGHSTELSVRRK</sequence>
<dbReference type="GO" id="GO:0001913">
    <property type="term" value="P:T cell mediated cytotoxicity"/>
    <property type="evidence" value="ECO:0007669"/>
    <property type="project" value="TreeGrafter"/>
</dbReference>
<dbReference type="PROSITE" id="PS51412">
    <property type="entry name" value="MACPF_2"/>
    <property type="match status" value="1"/>
</dbReference>
<keyword evidence="4" id="KW-0964">Secreted</keyword>
<evidence type="ECO:0000256" key="5">
    <source>
        <dbReference type="ARBA" id="ARBA00022852"/>
    </source>
</evidence>
<dbReference type="SUPFAM" id="SSF49562">
    <property type="entry name" value="C2 domain (Calcium/lipid-binding domain, CaLB)"/>
    <property type="match status" value="1"/>
</dbReference>
<dbReference type="InterPro" id="IPR000008">
    <property type="entry name" value="C2_dom"/>
</dbReference>
<protein>
    <submittedName>
        <fullName evidence="11">Uncharacterized protein</fullName>
    </submittedName>
</protein>
<keyword evidence="7" id="KW-1015">Disulfide bond</keyword>
<comment type="subcellular location">
    <subcellularLocation>
        <location evidence="1">Membrane</location>
    </subcellularLocation>
    <subcellularLocation>
        <location evidence="2">Secreted</location>
    </subcellularLocation>
</comment>
<name>A0A3Q4B9Q8_MOLML</name>
<evidence type="ECO:0000256" key="4">
    <source>
        <dbReference type="ARBA" id="ARBA00022525"/>
    </source>
</evidence>
<evidence type="ECO:0000256" key="3">
    <source>
        <dbReference type="ARBA" id="ARBA00009214"/>
    </source>
</evidence>
<reference evidence="11" key="2">
    <citation type="submission" date="2025-09" db="UniProtKB">
        <authorList>
            <consortium name="Ensembl"/>
        </authorList>
    </citation>
    <scope>IDENTIFICATION</scope>
</reference>
<dbReference type="PANTHER" id="PTHR46096:SF1">
    <property type="entry name" value="PERFORIN 1.5"/>
    <property type="match status" value="1"/>
</dbReference>
<dbReference type="GO" id="GO:0001771">
    <property type="term" value="P:immunological synapse formation"/>
    <property type="evidence" value="ECO:0007669"/>
    <property type="project" value="TreeGrafter"/>
</dbReference>
<comment type="similarity">
    <text evidence="3">Belongs to the complement C6/C7/C8/C9 family.</text>
</comment>
<evidence type="ECO:0000256" key="7">
    <source>
        <dbReference type="ARBA" id="ARBA00023157"/>
    </source>
</evidence>
<keyword evidence="12" id="KW-1185">Reference proteome</keyword>
<dbReference type="GO" id="GO:0031640">
    <property type="term" value="P:killing of cells of another organism"/>
    <property type="evidence" value="ECO:0007669"/>
    <property type="project" value="UniProtKB-KW"/>
</dbReference>
<keyword evidence="8" id="KW-0732">Signal</keyword>
<dbReference type="PROSITE" id="PS50004">
    <property type="entry name" value="C2"/>
    <property type="match status" value="1"/>
</dbReference>
<evidence type="ECO:0000259" key="10">
    <source>
        <dbReference type="PROSITE" id="PS51412"/>
    </source>
</evidence>
<dbReference type="Ensembl" id="ENSMMOT00000015185.1">
    <property type="protein sequence ID" value="ENSMMOP00000014940.1"/>
    <property type="gene ID" value="ENSMMOG00000011416.1"/>
</dbReference>
<dbReference type="InterPro" id="IPR052784">
    <property type="entry name" value="Perforin-1_pore-forming"/>
</dbReference>
<dbReference type="GO" id="GO:0005576">
    <property type="term" value="C:extracellular region"/>
    <property type="evidence" value="ECO:0007669"/>
    <property type="project" value="UniProtKB-SubCell"/>
</dbReference>
<dbReference type="Pfam" id="PF00168">
    <property type="entry name" value="C2"/>
    <property type="match status" value="1"/>
</dbReference>